<sequence>MGHGSWQKSSFSGEGANCVYVAVDEGGEGVNLVESDTPDTILGAAPQALRGLIGHIKAGRLDRRG</sequence>
<evidence type="ECO:0000313" key="3">
    <source>
        <dbReference type="Proteomes" id="UP000829494"/>
    </source>
</evidence>
<dbReference type="Pfam" id="PF04149">
    <property type="entry name" value="DUF397"/>
    <property type="match status" value="1"/>
</dbReference>
<organism evidence="2 3">
    <name type="scientific">Streptomyces rimosus subsp. rimosus</name>
    <dbReference type="NCBI Taxonomy" id="132474"/>
    <lineage>
        <taxon>Bacteria</taxon>
        <taxon>Bacillati</taxon>
        <taxon>Actinomycetota</taxon>
        <taxon>Actinomycetes</taxon>
        <taxon>Kitasatosporales</taxon>
        <taxon>Streptomycetaceae</taxon>
        <taxon>Streptomyces</taxon>
    </lineage>
</organism>
<dbReference type="InterPro" id="IPR007278">
    <property type="entry name" value="DUF397"/>
</dbReference>
<name>A0ABY3Z1P5_STRRM</name>
<dbReference type="RefSeq" id="WP_003981288.1">
    <property type="nucleotide sequence ID" value="NZ_CP043497.1"/>
</dbReference>
<protein>
    <recommendedName>
        <fullName evidence="1">DUF397 domain-containing protein</fullName>
    </recommendedName>
</protein>
<dbReference type="EMBL" id="CP094298">
    <property type="protein sequence ID" value="UNZ03766.1"/>
    <property type="molecule type" value="Genomic_DNA"/>
</dbReference>
<evidence type="ECO:0000313" key="2">
    <source>
        <dbReference type="EMBL" id="UNZ03766.1"/>
    </source>
</evidence>
<dbReference type="GeneID" id="66857138"/>
<reference evidence="2 3" key="1">
    <citation type="submission" date="2022-03" db="EMBL/GenBank/DDBJ databases">
        <title>Complete genome of Streptomyces rimosus ssp. rimosus R7 (=ATCC 10970).</title>
        <authorList>
            <person name="Beganovic S."/>
            <person name="Ruckert C."/>
            <person name="Busche T."/>
            <person name="Kalinowski J."/>
            <person name="Wittmann C."/>
        </authorList>
    </citation>
    <scope>NUCLEOTIDE SEQUENCE [LARGE SCALE GENOMIC DNA]</scope>
    <source>
        <strain evidence="2 3">R7</strain>
    </source>
</reference>
<proteinExistence type="predicted"/>
<dbReference type="Proteomes" id="UP000829494">
    <property type="component" value="Chromosome"/>
</dbReference>
<gene>
    <name evidence="2" type="ORF">SRIMR7_16520</name>
</gene>
<feature type="domain" description="DUF397" evidence="1">
    <location>
        <begin position="5"/>
        <end position="57"/>
    </location>
</feature>
<accession>A0ABY3Z1P5</accession>
<evidence type="ECO:0000259" key="1">
    <source>
        <dbReference type="Pfam" id="PF04149"/>
    </source>
</evidence>
<keyword evidence="3" id="KW-1185">Reference proteome</keyword>